<name>A0ABR1ZVX2_9ROSI</name>
<gene>
    <name evidence="1" type="ORF">V6N12_010293</name>
</gene>
<comment type="caution">
    <text evidence="1">The sequence shown here is derived from an EMBL/GenBank/DDBJ whole genome shotgun (WGS) entry which is preliminary data.</text>
</comment>
<dbReference type="Proteomes" id="UP001472677">
    <property type="component" value="Unassembled WGS sequence"/>
</dbReference>
<dbReference type="EMBL" id="JBBPBM010001351">
    <property type="protein sequence ID" value="KAK8484819.1"/>
    <property type="molecule type" value="Genomic_DNA"/>
</dbReference>
<keyword evidence="2" id="KW-1185">Reference proteome</keyword>
<protein>
    <submittedName>
        <fullName evidence="1">Uncharacterized protein</fullName>
    </submittedName>
</protein>
<proteinExistence type="predicted"/>
<reference evidence="1 2" key="1">
    <citation type="journal article" date="2024" name="G3 (Bethesda)">
        <title>Genome assembly of Hibiscus sabdariffa L. provides insights into metabolisms of medicinal natural products.</title>
        <authorList>
            <person name="Kim T."/>
        </authorList>
    </citation>
    <scope>NUCLEOTIDE SEQUENCE [LARGE SCALE GENOMIC DNA]</scope>
    <source>
        <strain evidence="1">TK-2024</strain>
        <tissue evidence="1">Old leaves</tissue>
    </source>
</reference>
<accession>A0ABR1ZVX2</accession>
<sequence length="568" mass="61249">MPVCSCAARLAGGGWDSGVFGAAVWQPHGGFRQFCWLHRDGLVQFRWQNRGGPVQSRRQHHGDPMQFRWQHRGGPVQFRWQHRLARMPPGMLFQSLLSRGKSRLCAPLALFVASIGAWLWPPLGRCPPLQHSCATRSPRSDVGLPCALLAWPAEWTCSSDVVGITGAGMMVWCASSGTPMPLLATMFVTALVVGSTLSRPVTVAGAVIGCLAWRPSLFSWCTSKLTATVFLSIACPGVAPFPWPINLVACFAEGPMGRSLPLGYVFGSTWGLLVVAKGAPLVRPRFFGRARPWCSSWCLCLRLWMLLQWSIGGCWVCLGSAWGCWSVPRVPPWFARSTVLGLGISDPRVRFVPMAFDGCLCGGCSLVGYLALPSELFADWLLLHRVVLSARPRESLISCFTSSLLRVSFLVNEAIPEAADSIIREVAAKILGADAPSDGSDPPIALAKMGPSPSASPPKSGLSKSAPAGLRRAAMPVVPEHQEFDEWCAARSRTPPANVAVHPSEARASSIPPPRPHKRQAPSSDPSRAKRSRASASSSSRIPSPTKAGMSSVNNSPAETARQSRREK</sequence>
<organism evidence="1 2">
    <name type="scientific">Hibiscus sabdariffa</name>
    <name type="common">roselle</name>
    <dbReference type="NCBI Taxonomy" id="183260"/>
    <lineage>
        <taxon>Eukaryota</taxon>
        <taxon>Viridiplantae</taxon>
        <taxon>Streptophyta</taxon>
        <taxon>Embryophyta</taxon>
        <taxon>Tracheophyta</taxon>
        <taxon>Spermatophyta</taxon>
        <taxon>Magnoliopsida</taxon>
        <taxon>eudicotyledons</taxon>
        <taxon>Gunneridae</taxon>
        <taxon>Pentapetalae</taxon>
        <taxon>rosids</taxon>
        <taxon>malvids</taxon>
        <taxon>Malvales</taxon>
        <taxon>Malvaceae</taxon>
        <taxon>Malvoideae</taxon>
        <taxon>Hibiscus</taxon>
    </lineage>
</organism>
<evidence type="ECO:0000313" key="2">
    <source>
        <dbReference type="Proteomes" id="UP001472677"/>
    </source>
</evidence>
<evidence type="ECO:0000313" key="1">
    <source>
        <dbReference type="EMBL" id="KAK8484819.1"/>
    </source>
</evidence>